<evidence type="ECO:0000256" key="7">
    <source>
        <dbReference type="ARBA" id="ARBA00023136"/>
    </source>
</evidence>
<dbReference type="GO" id="GO:0005886">
    <property type="term" value="C:plasma membrane"/>
    <property type="evidence" value="ECO:0007669"/>
    <property type="project" value="UniProtKB-SubCell"/>
</dbReference>
<keyword evidence="5 9" id="KW-0812">Transmembrane</keyword>
<dbReference type="UniPathway" id="UPA00666"/>
<keyword evidence="12" id="KW-1185">Reference proteome</keyword>
<feature type="transmembrane region" description="Helical" evidence="9">
    <location>
        <begin position="196"/>
        <end position="216"/>
    </location>
</feature>
<dbReference type="InterPro" id="IPR036526">
    <property type="entry name" value="C-N_Hydrolase_sf"/>
</dbReference>
<dbReference type="NCBIfam" id="TIGR00546">
    <property type="entry name" value="lnt"/>
    <property type="match status" value="1"/>
</dbReference>
<gene>
    <name evidence="9" type="primary">lnt</name>
    <name evidence="11" type="ORF">B6A14_10025</name>
</gene>
<accession>A0A210RVH3</accession>
<feature type="domain" description="CN hydrolase" evidence="10">
    <location>
        <begin position="229"/>
        <end position="478"/>
    </location>
</feature>
<evidence type="ECO:0000256" key="6">
    <source>
        <dbReference type="ARBA" id="ARBA00022989"/>
    </source>
</evidence>
<dbReference type="Proteomes" id="UP000196880">
    <property type="component" value="Unassembled WGS sequence"/>
</dbReference>
<evidence type="ECO:0000313" key="11">
    <source>
        <dbReference type="EMBL" id="OWF65012.1"/>
    </source>
</evidence>
<comment type="function">
    <text evidence="9">Catalyzes the phospholipid dependent N-acylation of the N-terminal cysteine of apolipoprotein, the last step in lipoprotein maturation.</text>
</comment>
<comment type="caution">
    <text evidence="11">The sequence shown here is derived from an EMBL/GenBank/DDBJ whole genome shotgun (WGS) entry which is preliminary data.</text>
</comment>
<evidence type="ECO:0000256" key="5">
    <source>
        <dbReference type="ARBA" id="ARBA00022692"/>
    </source>
</evidence>
<dbReference type="PANTHER" id="PTHR38686:SF1">
    <property type="entry name" value="APOLIPOPROTEIN N-ACYLTRANSFERASE"/>
    <property type="match status" value="1"/>
</dbReference>
<protein>
    <recommendedName>
        <fullName evidence="9">Apolipoprotein N-acyltransferase</fullName>
        <shortName evidence="9">ALP N-acyltransferase</shortName>
        <ecNumber evidence="9">2.3.1.269</ecNumber>
    </recommendedName>
</protein>
<dbReference type="CDD" id="cd07571">
    <property type="entry name" value="ALP_N-acyl_transferase"/>
    <property type="match status" value="1"/>
</dbReference>
<dbReference type="GO" id="GO:0016410">
    <property type="term" value="F:N-acyltransferase activity"/>
    <property type="evidence" value="ECO:0007669"/>
    <property type="project" value="UniProtKB-UniRule"/>
</dbReference>
<sequence>MVDLYSGKGPQKLNAVALLALFVLGALLAVTAELPYGGWIHIPLLSIIWWRLSLLKDCSIKQYFFSSLIFGIGYFIVGLWWLYISLHDIGGMNALLSCVAVFLLSAYVSLYFSIACLSIRIFKSSSISGLFLAASWAVSEYLRGEIFTGFPWMGFAEAQVNGPFATIAPYFGGLACTFLAVYASWQIFQLNKHPRYCILTLGLVCLITISSNFWSFTKPIGEPLKIELVQGNFPQSMFTNPEGVLKQIHFYSNAMTQSRAELVISPETAFAWPTNNLPAGLIENLQSLSSNAQTNLLFGVIGRHTNPDNGREFSNRALGLSPAQDAYQYDKNHLVPFGEFIPPGFRWFVNAFSVPLSDFARGGDAQDNFIIRRQKQDPLYAAITICYEDVFGGELASRIRNNAQPTNLLINLTNLAWFGKSQAPTQQLRLSQLRSLETGLPALRATNTGITAVLGPDGKVLAALPEFTQASLSTEVQAYEGKTPYVFWGNFPILSFSCLLLIWGLIRHRRF</sequence>
<evidence type="ECO:0000256" key="3">
    <source>
        <dbReference type="ARBA" id="ARBA00022475"/>
    </source>
</evidence>
<evidence type="ECO:0000256" key="1">
    <source>
        <dbReference type="ARBA" id="ARBA00004651"/>
    </source>
</evidence>
<evidence type="ECO:0000256" key="9">
    <source>
        <dbReference type="HAMAP-Rule" id="MF_01148"/>
    </source>
</evidence>
<dbReference type="AlphaFoldDB" id="A0A210RVH3"/>
<keyword evidence="3 9" id="KW-1003">Cell membrane</keyword>
<dbReference type="Gene3D" id="3.60.110.10">
    <property type="entry name" value="Carbon-nitrogen hydrolase"/>
    <property type="match status" value="1"/>
</dbReference>
<comment type="pathway">
    <text evidence="9">Protein modification; lipoprotein biosynthesis (N-acyl transfer).</text>
</comment>
<comment type="similarity">
    <text evidence="2 9">Belongs to the CN hydrolase family. Apolipoprotein N-acyltransferase subfamily.</text>
</comment>
<comment type="subcellular location">
    <subcellularLocation>
        <location evidence="1 9">Cell membrane</location>
        <topology evidence="1 9">Multi-pass membrane protein</topology>
    </subcellularLocation>
</comment>
<keyword evidence="8 9" id="KW-0012">Acyltransferase</keyword>
<dbReference type="InterPro" id="IPR003010">
    <property type="entry name" value="C-N_Hydrolase"/>
</dbReference>
<dbReference type="GO" id="GO:0042158">
    <property type="term" value="P:lipoprotein biosynthetic process"/>
    <property type="evidence" value="ECO:0007669"/>
    <property type="project" value="UniProtKB-UniRule"/>
</dbReference>
<evidence type="ECO:0000256" key="8">
    <source>
        <dbReference type="ARBA" id="ARBA00023315"/>
    </source>
</evidence>
<dbReference type="SUPFAM" id="SSF56317">
    <property type="entry name" value="Carbon-nitrogen hydrolase"/>
    <property type="match status" value="1"/>
</dbReference>
<proteinExistence type="inferred from homology"/>
<reference evidence="11 12" key="1">
    <citation type="submission" date="2017-03" db="EMBL/GenBank/DDBJ databases">
        <title>New species Polynucleobacter sp. MWH-EgelM1-30-B4.</title>
        <authorList>
            <person name="Hahn M.W."/>
        </authorList>
    </citation>
    <scope>NUCLEOTIDE SEQUENCE [LARGE SCALE GENOMIC DNA]</scope>
    <source>
        <strain evidence="11 12">MWH-EgelM1-30-B4</strain>
    </source>
</reference>
<feature type="transmembrane region" description="Helical" evidence="9">
    <location>
        <begin position="126"/>
        <end position="144"/>
    </location>
</feature>
<keyword evidence="4 9" id="KW-0808">Transferase</keyword>
<dbReference type="EC" id="2.3.1.269" evidence="9"/>
<keyword evidence="11" id="KW-0449">Lipoprotein</keyword>
<evidence type="ECO:0000259" key="10">
    <source>
        <dbReference type="PROSITE" id="PS50263"/>
    </source>
</evidence>
<dbReference type="Pfam" id="PF20154">
    <property type="entry name" value="LNT_N"/>
    <property type="match status" value="1"/>
</dbReference>
<feature type="transmembrane region" description="Helical" evidence="9">
    <location>
        <begin position="64"/>
        <end position="82"/>
    </location>
</feature>
<feature type="transmembrane region" description="Helical" evidence="9">
    <location>
        <begin position="485"/>
        <end position="506"/>
    </location>
</feature>
<feature type="transmembrane region" description="Helical" evidence="9">
    <location>
        <begin position="94"/>
        <end position="114"/>
    </location>
</feature>
<comment type="catalytic activity">
    <reaction evidence="9">
        <text>N-terminal S-1,2-diacyl-sn-glyceryl-L-cysteinyl-[lipoprotein] + a glycerophospholipid = N-acyl-S-1,2-diacyl-sn-glyceryl-L-cysteinyl-[lipoprotein] + a 2-acyl-sn-glycero-3-phospholipid + H(+)</text>
        <dbReference type="Rhea" id="RHEA:48228"/>
        <dbReference type="Rhea" id="RHEA-COMP:14681"/>
        <dbReference type="Rhea" id="RHEA-COMP:14684"/>
        <dbReference type="ChEBI" id="CHEBI:15378"/>
        <dbReference type="ChEBI" id="CHEBI:136912"/>
        <dbReference type="ChEBI" id="CHEBI:140656"/>
        <dbReference type="ChEBI" id="CHEBI:140657"/>
        <dbReference type="ChEBI" id="CHEBI:140660"/>
        <dbReference type="EC" id="2.3.1.269"/>
    </reaction>
</comment>
<dbReference type="PANTHER" id="PTHR38686">
    <property type="entry name" value="APOLIPOPROTEIN N-ACYLTRANSFERASE"/>
    <property type="match status" value="1"/>
</dbReference>
<dbReference type="EMBL" id="NAIA01000004">
    <property type="protein sequence ID" value="OWF65012.1"/>
    <property type="molecule type" value="Genomic_DNA"/>
</dbReference>
<dbReference type="Pfam" id="PF00795">
    <property type="entry name" value="CN_hydrolase"/>
    <property type="match status" value="1"/>
</dbReference>
<dbReference type="OrthoDB" id="9804277at2"/>
<feature type="transmembrane region" description="Helical" evidence="9">
    <location>
        <begin position="164"/>
        <end position="184"/>
    </location>
</feature>
<dbReference type="InterPro" id="IPR004563">
    <property type="entry name" value="Apolipo_AcylTrfase"/>
</dbReference>
<feature type="transmembrane region" description="Helical" evidence="9">
    <location>
        <begin position="36"/>
        <end position="52"/>
    </location>
</feature>
<name>A0A210RVH3_9BURK</name>
<dbReference type="InterPro" id="IPR045378">
    <property type="entry name" value="LNT_N"/>
</dbReference>
<feature type="transmembrane region" description="Helical" evidence="9">
    <location>
        <begin position="12"/>
        <end position="30"/>
    </location>
</feature>
<keyword evidence="7 9" id="KW-0472">Membrane</keyword>
<evidence type="ECO:0000256" key="4">
    <source>
        <dbReference type="ARBA" id="ARBA00022679"/>
    </source>
</evidence>
<evidence type="ECO:0000313" key="12">
    <source>
        <dbReference type="Proteomes" id="UP000196880"/>
    </source>
</evidence>
<evidence type="ECO:0000256" key="2">
    <source>
        <dbReference type="ARBA" id="ARBA00010065"/>
    </source>
</evidence>
<organism evidence="11 12">
    <name type="scientific">Polynucleobacter hirudinilacicola</name>
    <dbReference type="NCBI Taxonomy" id="1743166"/>
    <lineage>
        <taxon>Bacteria</taxon>
        <taxon>Pseudomonadati</taxon>
        <taxon>Pseudomonadota</taxon>
        <taxon>Betaproteobacteria</taxon>
        <taxon>Burkholderiales</taxon>
        <taxon>Burkholderiaceae</taxon>
        <taxon>Polynucleobacter</taxon>
    </lineage>
</organism>
<keyword evidence="6 9" id="KW-1133">Transmembrane helix</keyword>
<dbReference type="PROSITE" id="PS50263">
    <property type="entry name" value="CN_HYDROLASE"/>
    <property type="match status" value="1"/>
</dbReference>
<dbReference type="HAMAP" id="MF_01148">
    <property type="entry name" value="Lnt"/>
    <property type="match status" value="1"/>
</dbReference>